<dbReference type="InterPro" id="IPR012292">
    <property type="entry name" value="Globin/Proto"/>
</dbReference>
<dbReference type="Gene3D" id="1.10.490.10">
    <property type="entry name" value="Globins"/>
    <property type="match status" value="1"/>
</dbReference>
<proteinExistence type="predicted"/>
<evidence type="ECO:0000313" key="6">
    <source>
        <dbReference type="Proteomes" id="UP000480684"/>
    </source>
</evidence>
<keyword evidence="3" id="KW-0479">Metal-binding</keyword>
<dbReference type="GO" id="GO:0019825">
    <property type="term" value="F:oxygen binding"/>
    <property type="evidence" value="ECO:0007669"/>
    <property type="project" value="InterPro"/>
</dbReference>
<name>A0A7C9V1G6_9PROT</name>
<evidence type="ECO:0000256" key="2">
    <source>
        <dbReference type="ARBA" id="ARBA00022617"/>
    </source>
</evidence>
<dbReference type="InterPro" id="IPR009050">
    <property type="entry name" value="Globin-like_sf"/>
</dbReference>
<dbReference type="Proteomes" id="UP000480684">
    <property type="component" value="Unassembled WGS sequence"/>
</dbReference>
<dbReference type="InterPro" id="IPR001486">
    <property type="entry name" value="Hemoglobin_trunc"/>
</dbReference>
<dbReference type="GO" id="GO:0020037">
    <property type="term" value="F:heme binding"/>
    <property type="evidence" value="ECO:0007669"/>
    <property type="project" value="InterPro"/>
</dbReference>
<keyword evidence="1" id="KW-0813">Transport</keyword>
<dbReference type="GO" id="GO:0046872">
    <property type="term" value="F:metal ion binding"/>
    <property type="evidence" value="ECO:0007669"/>
    <property type="project" value="UniProtKB-KW"/>
</dbReference>
<comment type="caution">
    <text evidence="5">The sequence shown here is derived from an EMBL/GenBank/DDBJ whole genome shotgun (WGS) entry which is preliminary data.</text>
</comment>
<accession>A0A7C9V1G6</accession>
<keyword evidence="6" id="KW-1185">Reference proteome</keyword>
<dbReference type="EMBL" id="JAAIYP010000045">
    <property type="protein sequence ID" value="NFV82135.1"/>
    <property type="molecule type" value="Genomic_DNA"/>
</dbReference>
<keyword evidence="4" id="KW-0408">Iron</keyword>
<evidence type="ECO:0000256" key="1">
    <source>
        <dbReference type="ARBA" id="ARBA00022448"/>
    </source>
</evidence>
<reference evidence="5 6" key="1">
    <citation type="submission" date="2020-02" db="EMBL/GenBank/DDBJ databases">
        <authorList>
            <person name="Dziuba M."/>
            <person name="Kuznetsov B."/>
            <person name="Mardanov A."/>
            <person name="Ravin N."/>
            <person name="Grouzdev D."/>
        </authorList>
    </citation>
    <scope>NUCLEOTIDE SEQUENCE [LARGE SCALE GENOMIC DNA]</scope>
    <source>
        <strain evidence="5 6">SpK</strain>
    </source>
</reference>
<dbReference type="SUPFAM" id="SSF46458">
    <property type="entry name" value="Globin-like"/>
    <property type="match status" value="1"/>
</dbReference>
<dbReference type="RefSeq" id="WP_163682844.1">
    <property type="nucleotide sequence ID" value="NZ_JAAIYP010000045.1"/>
</dbReference>
<dbReference type="Pfam" id="PF01152">
    <property type="entry name" value="Bac_globin"/>
    <property type="match status" value="1"/>
</dbReference>
<evidence type="ECO:0000313" key="5">
    <source>
        <dbReference type="EMBL" id="NFV82135.1"/>
    </source>
</evidence>
<protein>
    <submittedName>
        <fullName evidence="5">Group III truncated hemoglobin</fullName>
    </submittedName>
</protein>
<dbReference type="AlphaFoldDB" id="A0A7C9V1G6"/>
<gene>
    <name evidence="5" type="ORF">G4223_18660</name>
</gene>
<keyword evidence="2" id="KW-0349">Heme</keyword>
<organism evidence="5 6">
    <name type="scientific">Magnetospirillum aberrantis SpK</name>
    <dbReference type="NCBI Taxonomy" id="908842"/>
    <lineage>
        <taxon>Bacteria</taxon>
        <taxon>Pseudomonadati</taxon>
        <taxon>Pseudomonadota</taxon>
        <taxon>Alphaproteobacteria</taxon>
        <taxon>Rhodospirillales</taxon>
        <taxon>Rhodospirillaceae</taxon>
        <taxon>Magnetospirillum</taxon>
    </lineage>
</organism>
<evidence type="ECO:0000256" key="4">
    <source>
        <dbReference type="ARBA" id="ARBA00023004"/>
    </source>
</evidence>
<sequence>MTDSEREARIYHMVERFYELGDQDPVLAPVFAAIPDRPGHFRIVADFWSHALYGTGRYQGSPFPVHMRIDFPFEAFERWLVAFEQAVSEVLTPMEAEIALQRARHMTQSFKVGLFPFQTADGTPSRHLQRRS</sequence>
<dbReference type="CDD" id="cd08916">
    <property type="entry name" value="TrHb3_P"/>
    <property type="match status" value="1"/>
</dbReference>
<evidence type="ECO:0000256" key="3">
    <source>
        <dbReference type="ARBA" id="ARBA00022723"/>
    </source>
</evidence>